<evidence type="ECO:0000256" key="4">
    <source>
        <dbReference type="ARBA" id="ARBA00022989"/>
    </source>
</evidence>
<feature type="transmembrane region" description="Helical" evidence="6">
    <location>
        <begin position="154"/>
        <end position="175"/>
    </location>
</feature>
<comment type="subcellular location">
    <subcellularLocation>
        <location evidence="1">Cell membrane</location>
        <topology evidence="1">Multi-pass membrane protein</topology>
    </subcellularLocation>
</comment>
<feature type="transmembrane region" description="Helical" evidence="6">
    <location>
        <begin position="181"/>
        <end position="203"/>
    </location>
</feature>
<dbReference type="Gene3D" id="1.10.3730.20">
    <property type="match status" value="1"/>
</dbReference>
<feature type="transmembrane region" description="Helical" evidence="6">
    <location>
        <begin position="271"/>
        <end position="288"/>
    </location>
</feature>
<dbReference type="GO" id="GO:0005886">
    <property type="term" value="C:plasma membrane"/>
    <property type="evidence" value="ECO:0007669"/>
    <property type="project" value="UniProtKB-SubCell"/>
</dbReference>
<keyword evidence="4 6" id="KW-1133">Transmembrane helix</keyword>
<dbReference type="AlphaFoldDB" id="A0A832ZAA6"/>
<feature type="transmembrane region" description="Helical" evidence="6">
    <location>
        <begin position="239"/>
        <end position="264"/>
    </location>
</feature>
<comment type="caution">
    <text evidence="8">The sequence shown here is derived from an EMBL/GenBank/DDBJ whole genome shotgun (WGS) entry which is preliminary data.</text>
</comment>
<dbReference type="Proteomes" id="UP000649326">
    <property type="component" value="Unassembled WGS sequence"/>
</dbReference>
<feature type="domain" description="EamA" evidence="7">
    <location>
        <begin position="153"/>
        <end position="288"/>
    </location>
</feature>
<keyword evidence="3 6" id="KW-0812">Transmembrane</keyword>
<accession>A0A832ZAA6</accession>
<feature type="transmembrane region" description="Helical" evidence="6">
    <location>
        <begin position="68"/>
        <end position="89"/>
    </location>
</feature>
<feature type="transmembrane region" description="Helical" evidence="6">
    <location>
        <begin position="125"/>
        <end position="142"/>
    </location>
</feature>
<evidence type="ECO:0000256" key="5">
    <source>
        <dbReference type="ARBA" id="ARBA00023136"/>
    </source>
</evidence>
<dbReference type="Pfam" id="PF00892">
    <property type="entry name" value="EamA"/>
    <property type="match status" value="2"/>
</dbReference>
<dbReference type="InterPro" id="IPR000620">
    <property type="entry name" value="EamA_dom"/>
</dbReference>
<dbReference type="InterPro" id="IPR050638">
    <property type="entry name" value="AA-Vitamin_Transporters"/>
</dbReference>
<proteinExistence type="predicted"/>
<dbReference type="InterPro" id="IPR037185">
    <property type="entry name" value="EmrE-like"/>
</dbReference>
<name>A0A832ZAA6_9EURY</name>
<dbReference type="PANTHER" id="PTHR32322">
    <property type="entry name" value="INNER MEMBRANE TRANSPORTER"/>
    <property type="match status" value="1"/>
</dbReference>
<evidence type="ECO:0000256" key="6">
    <source>
        <dbReference type="SAM" id="Phobius"/>
    </source>
</evidence>
<dbReference type="EMBL" id="DQUG01000080">
    <property type="protein sequence ID" value="HIP74927.1"/>
    <property type="molecule type" value="Genomic_DNA"/>
</dbReference>
<evidence type="ECO:0000256" key="3">
    <source>
        <dbReference type="ARBA" id="ARBA00022692"/>
    </source>
</evidence>
<reference evidence="8" key="1">
    <citation type="journal article" date="2020" name="ISME J.">
        <title>Gammaproteobacteria mediating utilization of methyl-, sulfur- and petroleum organic compounds in deep ocean hydrothermal plumes.</title>
        <authorList>
            <person name="Zhou Z."/>
            <person name="Liu Y."/>
            <person name="Pan J."/>
            <person name="Cron B.R."/>
            <person name="Toner B.M."/>
            <person name="Anantharaman K."/>
            <person name="Breier J.A."/>
            <person name="Dick G.J."/>
            <person name="Li M."/>
        </authorList>
    </citation>
    <scope>NUCLEOTIDE SEQUENCE</scope>
    <source>
        <strain evidence="8">SZUA-1451</strain>
    </source>
</reference>
<dbReference type="SUPFAM" id="SSF103481">
    <property type="entry name" value="Multidrug resistance efflux transporter EmrE"/>
    <property type="match status" value="2"/>
</dbReference>
<feature type="transmembrane region" description="Helical" evidence="6">
    <location>
        <begin position="39"/>
        <end position="56"/>
    </location>
</feature>
<sequence length="289" mass="31451">MNTLMLGVILSLLSAFGWGFSSILLKLSMKNKSAITVNIVRLYIIAVIYAVFFTINGNWREVLNMTPLQLLVAFISAQFGFVIGDYFFFNAMKIMGVSRTVPITSSYPLWAILWAYLFLGRSIDIQVVIGAILIVLAIIIVRQEEIEEHVDMKGFMFALLTPLSWSLAIVTMEWLSAKISAFTLAGLRMMFAALGISVFLNRYKDEIGAITKREFAALTGAAILGLFVGQYSFVKAVSLVGSSIAAPITAINPIISAVLAILILKEPPNSKILAGLIMAVGGVILISTA</sequence>
<feature type="transmembrane region" description="Helical" evidence="6">
    <location>
        <begin position="6"/>
        <end position="27"/>
    </location>
</feature>
<dbReference type="PANTHER" id="PTHR32322:SF18">
    <property type="entry name" value="S-ADENOSYLMETHIONINE_S-ADENOSYLHOMOCYSTEINE TRANSPORTER"/>
    <property type="match status" value="1"/>
</dbReference>
<evidence type="ECO:0000256" key="2">
    <source>
        <dbReference type="ARBA" id="ARBA00022475"/>
    </source>
</evidence>
<evidence type="ECO:0000259" key="7">
    <source>
        <dbReference type="Pfam" id="PF00892"/>
    </source>
</evidence>
<keyword evidence="2" id="KW-1003">Cell membrane</keyword>
<evidence type="ECO:0000313" key="8">
    <source>
        <dbReference type="EMBL" id="HIP74927.1"/>
    </source>
</evidence>
<gene>
    <name evidence="8" type="ORF">EYH13_02000</name>
</gene>
<evidence type="ECO:0000313" key="9">
    <source>
        <dbReference type="Proteomes" id="UP000649326"/>
    </source>
</evidence>
<organism evidence="8 9">
    <name type="scientific">Thermococcus paralvinellae</name>
    <dbReference type="NCBI Taxonomy" id="582419"/>
    <lineage>
        <taxon>Archaea</taxon>
        <taxon>Methanobacteriati</taxon>
        <taxon>Methanobacteriota</taxon>
        <taxon>Thermococci</taxon>
        <taxon>Thermococcales</taxon>
        <taxon>Thermococcaceae</taxon>
        <taxon>Thermococcus</taxon>
    </lineage>
</organism>
<feature type="domain" description="EamA" evidence="7">
    <location>
        <begin position="6"/>
        <end position="141"/>
    </location>
</feature>
<evidence type="ECO:0000256" key="1">
    <source>
        <dbReference type="ARBA" id="ARBA00004651"/>
    </source>
</evidence>
<feature type="transmembrane region" description="Helical" evidence="6">
    <location>
        <begin position="215"/>
        <end position="233"/>
    </location>
</feature>
<protein>
    <submittedName>
        <fullName evidence="8">DMT family transporter</fullName>
    </submittedName>
</protein>
<keyword evidence="5 6" id="KW-0472">Membrane</keyword>
<feature type="transmembrane region" description="Helical" evidence="6">
    <location>
        <begin position="101"/>
        <end position="119"/>
    </location>
</feature>